<comment type="caution">
    <text evidence="5">The sequence shown here is derived from an EMBL/GenBank/DDBJ whole genome shotgun (WGS) entry which is preliminary data.</text>
</comment>
<dbReference type="PRINTS" id="PR00032">
    <property type="entry name" value="HTHARAC"/>
</dbReference>
<dbReference type="Proteomes" id="UP000824201">
    <property type="component" value="Unassembled WGS sequence"/>
</dbReference>
<dbReference type="InterPro" id="IPR003313">
    <property type="entry name" value="AraC-bd"/>
</dbReference>
<dbReference type="PANTHER" id="PTHR43280:SF2">
    <property type="entry name" value="HTH-TYPE TRANSCRIPTIONAL REGULATOR EXSA"/>
    <property type="match status" value="1"/>
</dbReference>
<evidence type="ECO:0000313" key="6">
    <source>
        <dbReference type="Proteomes" id="UP000824201"/>
    </source>
</evidence>
<dbReference type="AlphaFoldDB" id="A0A9D1JE38"/>
<feature type="domain" description="HTH araC/xylS-type" evidence="4">
    <location>
        <begin position="194"/>
        <end position="292"/>
    </location>
</feature>
<reference evidence="5" key="1">
    <citation type="submission" date="2020-10" db="EMBL/GenBank/DDBJ databases">
        <authorList>
            <person name="Gilroy R."/>
        </authorList>
    </citation>
    <scope>NUCLEOTIDE SEQUENCE</scope>
    <source>
        <strain evidence="5">ChiW13-3771</strain>
    </source>
</reference>
<keyword evidence="1" id="KW-0805">Transcription regulation</keyword>
<dbReference type="InterPro" id="IPR009057">
    <property type="entry name" value="Homeodomain-like_sf"/>
</dbReference>
<proteinExistence type="predicted"/>
<keyword evidence="2" id="KW-0238">DNA-binding</keyword>
<keyword evidence="3" id="KW-0804">Transcription</keyword>
<evidence type="ECO:0000259" key="4">
    <source>
        <dbReference type="PROSITE" id="PS01124"/>
    </source>
</evidence>
<dbReference type="Gene3D" id="1.10.10.60">
    <property type="entry name" value="Homeodomain-like"/>
    <property type="match status" value="1"/>
</dbReference>
<dbReference type="InterPro" id="IPR018060">
    <property type="entry name" value="HTH_AraC"/>
</dbReference>
<accession>A0A9D1JE38</accession>
<organism evidence="5 6">
    <name type="scientific">Candidatus Fimimorpha faecalis</name>
    <dbReference type="NCBI Taxonomy" id="2840824"/>
    <lineage>
        <taxon>Bacteria</taxon>
        <taxon>Bacillati</taxon>
        <taxon>Bacillota</taxon>
        <taxon>Clostridia</taxon>
        <taxon>Eubacteriales</taxon>
        <taxon>Candidatus Fimimorpha</taxon>
    </lineage>
</organism>
<dbReference type="GO" id="GO:0003700">
    <property type="term" value="F:DNA-binding transcription factor activity"/>
    <property type="evidence" value="ECO:0007669"/>
    <property type="project" value="InterPro"/>
</dbReference>
<dbReference type="EMBL" id="DVHN01000134">
    <property type="protein sequence ID" value="HIR89370.1"/>
    <property type="molecule type" value="Genomic_DNA"/>
</dbReference>
<dbReference type="Pfam" id="PF12833">
    <property type="entry name" value="HTH_18"/>
    <property type="match status" value="1"/>
</dbReference>
<dbReference type="Pfam" id="PF02311">
    <property type="entry name" value="AraC_binding"/>
    <property type="match status" value="1"/>
</dbReference>
<evidence type="ECO:0000313" key="5">
    <source>
        <dbReference type="EMBL" id="HIR89370.1"/>
    </source>
</evidence>
<dbReference type="SUPFAM" id="SSF46689">
    <property type="entry name" value="Homeodomain-like"/>
    <property type="match status" value="1"/>
</dbReference>
<dbReference type="PANTHER" id="PTHR43280">
    <property type="entry name" value="ARAC-FAMILY TRANSCRIPTIONAL REGULATOR"/>
    <property type="match status" value="1"/>
</dbReference>
<evidence type="ECO:0000256" key="2">
    <source>
        <dbReference type="ARBA" id="ARBA00023125"/>
    </source>
</evidence>
<name>A0A9D1JE38_9FIRM</name>
<gene>
    <name evidence="5" type="ORF">IAC96_10495</name>
</gene>
<sequence>MKYKNNNLENFFSLQPAINKYNNHCWHSLIYSSPPGYSSAYLYVKTFWKICLQNSHHYNFKPSDDFCLLYSVEGEGILTFENKTISLKSNCLYFWPCKNSYFIEAVSSQWNYNLIFVNGAEIIYYYNQFQPFSQTSIFIPDHSKLFHLIQHFENQIQTFHSPFQHILFLTNFFIELITISQTQMSPLQVPNYLLEIRNQFDHHYDQYYSLDLLAEQFSINKYKIVKEFSHYFGVSPINYLVNCRIEAAKNLLISTNAKIHDIGFQVGYENTTHFINSFKKHTGLTPLNYRKEYSI</sequence>
<dbReference type="SUPFAM" id="SSF51215">
    <property type="entry name" value="Regulatory protein AraC"/>
    <property type="match status" value="1"/>
</dbReference>
<dbReference type="InterPro" id="IPR037923">
    <property type="entry name" value="HTH-like"/>
</dbReference>
<dbReference type="PROSITE" id="PS00041">
    <property type="entry name" value="HTH_ARAC_FAMILY_1"/>
    <property type="match status" value="1"/>
</dbReference>
<reference evidence="5" key="2">
    <citation type="journal article" date="2021" name="PeerJ">
        <title>Extensive microbial diversity within the chicken gut microbiome revealed by metagenomics and culture.</title>
        <authorList>
            <person name="Gilroy R."/>
            <person name="Ravi A."/>
            <person name="Getino M."/>
            <person name="Pursley I."/>
            <person name="Horton D.L."/>
            <person name="Alikhan N.F."/>
            <person name="Baker D."/>
            <person name="Gharbi K."/>
            <person name="Hall N."/>
            <person name="Watson M."/>
            <person name="Adriaenssens E.M."/>
            <person name="Foster-Nyarko E."/>
            <person name="Jarju S."/>
            <person name="Secka A."/>
            <person name="Antonio M."/>
            <person name="Oren A."/>
            <person name="Chaudhuri R.R."/>
            <person name="La Ragione R."/>
            <person name="Hildebrand F."/>
            <person name="Pallen M.J."/>
        </authorList>
    </citation>
    <scope>NUCLEOTIDE SEQUENCE</scope>
    <source>
        <strain evidence="5">ChiW13-3771</strain>
    </source>
</reference>
<evidence type="ECO:0000256" key="1">
    <source>
        <dbReference type="ARBA" id="ARBA00023015"/>
    </source>
</evidence>
<protein>
    <submittedName>
        <fullName evidence="5">Helix-turn-helix transcriptional regulator</fullName>
    </submittedName>
</protein>
<dbReference type="PROSITE" id="PS01124">
    <property type="entry name" value="HTH_ARAC_FAMILY_2"/>
    <property type="match status" value="1"/>
</dbReference>
<dbReference type="InterPro" id="IPR020449">
    <property type="entry name" value="Tscrpt_reg_AraC-type_HTH"/>
</dbReference>
<dbReference type="InterPro" id="IPR018062">
    <property type="entry name" value="HTH_AraC-typ_CS"/>
</dbReference>
<dbReference type="GO" id="GO:0043565">
    <property type="term" value="F:sequence-specific DNA binding"/>
    <property type="evidence" value="ECO:0007669"/>
    <property type="project" value="InterPro"/>
</dbReference>
<dbReference type="SMART" id="SM00342">
    <property type="entry name" value="HTH_ARAC"/>
    <property type="match status" value="1"/>
</dbReference>
<evidence type="ECO:0000256" key="3">
    <source>
        <dbReference type="ARBA" id="ARBA00023163"/>
    </source>
</evidence>